<dbReference type="GO" id="GO:0005634">
    <property type="term" value="C:nucleus"/>
    <property type="evidence" value="ECO:0007669"/>
    <property type="project" value="UniProtKB-SubCell"/>
</dbReference>
<keyword evidence="5" id="KW-0963">Cytoplasm</keyword>
<evidence type="ECO:0000256" key="6">
    <source>
        <dbReference type="ARBA" id="ARBA00022525"/>
    </source>
</evidence>
<dbReference type="PANTHER" id="PTHR15225:SF1">
    <property type="entry name" value="INTERFERON-INDUCED 35 KDA PROTEIN"/>
    <property type="match status" value="1"/>
</dbReference>
<dbReference type="GO" id="GO:0005615">
    <property type="term" value="C:extracellular space"/>
    <property type="evidence" value="ECO:0007669"/>
    <property type="project" value="UniProtKB-ARBA"/>
</dbReference>
<evidence type="ECO:0000313" key="12">
    <source>
        <dbReference type="Ensembl" id="ENSZALP00000005252.1"/>
    </source>
</evidence>
<accession>A0A8D2MBY3</accession>
<evidence type="ECO:0000256" key="2">
    <source>
        <dbReference type="ARBA" id="ARBA00004496"/>
    </source>
</evidence>
<keyword evidence="7" id="KW-0399">Innate immunity</keyword>
<keyword evidence="6" id="KW-0964">Secreted</keyword>
<evidence type="ECO:0000256" key="8">
    <source>
        <dbReference type="ARBA" id="ARBA00022859"/>
    </source>
</evidence>
<dbReference type="OrthoDB" id="9936051at2759"/>
<evidence type="ECO:0000256" key="1">
    <source>
        <dbReference type="ARBA" id="ARBA00004123"/>
    </source>
</evidence>
<dbReference type="CTD" id="3430"/>
<dbReference type="GO" id="GO:0045087">
    <property type="term" value="P:innate immune response"/>
    <property type="evidence" value="ECO:0007669"/>
    <property type="project" value="UniProtKB-KW"/>
</dbReference>
<feature type="region of interest" description="Disordered" evidence="10">
    <location>
        <begin position="28"/>
        <end position="87"/>
    </location>
</feature>
<feature type="compositionally biased region" description="Basic and acidic residues" evidence="10">
    <location>
        <begin position="29"/>
        <end position="39"/>
    </location>
</feature>
<reference evidence="12" key="1">
    <citation type="submission" date="2025-08" db="UniProtKB">
        <authorList>
            <consortium name="Ensembl"/>
        </authorList>
    </citation>
    <scope>IDENTIFICATION</scope>
</reference>
<dbReference type="InterPro" id="IPR009909">
    <property type="entry name" value="Nmi/IFP35_dom"/>
</dbReference>
<dbReference type="Proteomes" id="UP000694413">
    <property type="component" value="Unassembled WGS sequence"/>
</dbReference>
<evidence type="ECO:0000256" key="9">
    <source>
        <dbReference type="ARBA" id="ARBA00023242"/>
    </source>
</evidence>
<sequence>MEEEEEVMRCWAGPAAGAALGGVGAGRVGEIESERRERVPGSTEGVGERSRWAGQGSPRDRTGPGMDSDDEESFVRLQDESLQSPEQLRQEIERCKELYSALEKECAKLQSAKEAAEQRTKELKKEEELHKVLEQQLSLNGDEERARQIFTIREENNRLRLEKQVLNNKLEELKKRVFWNDPVQILSALPEKKMIFKGLPANKEDMNKLMLIPLIRCPLPGGSALITFEEAEVAQRIIEMKEHTVELSCGQLEELDQCRVKVQAVPMDILLPSALEIRLTQSSRSILVSDLPSLSISKEALLDKLELFFSKTKNGGSEVESRNFLEDSQQVVLTFTRDGVAEPLIERGHIQVPIGKGKYKIKISPYMSGDISNLQLQPSRCPRTVLLLGIPDVMSVESMRDALEIHFQKASRGGGEVDALAYVPAGRTGVAVFVEDTAG</sequence>
<evidence type="ECO:0000313" key="13">
    <source>
        <dbReference type="Proteomes" id="UP000694413"/>
    </source>
</evidence>
<comment type="similarity">
    <text evidence="4">Belongs to the NMI family.</text>
</comment>
<reference evidence="12" key="2">
    <citation type="submission" date="2025-09" db="UniProtKB">
        <authorList>
            <consortium name="Ensembl"/>
        </authorList>
    </citation>
    <scope>IDENTIFICATION</scope>
</reference>
<feature type="domain" description="NID" evidence="11">
    <location>
        <begin position="224"/>
        <end position="321"/>
    </location>
</feature>
<dbReference type="Pfam" id="PF07292">
    <property type="entry name" value="NID"/>
    <property type="match status" value="2"/>
</dbReference>
<proteinExistence type="inferred from homology"/>
<dbReference type="PANTHER" id="PTHR15225">
    <property type="entry name" value="INTERFERON-INDUCED PROTEIN 35/NMI N-MYC/STAT INTERACTING PROTEIN"/>
    <property type="match status" value="1"/>
</dbReference>
<organism evidence="12 13">
    <name type="scientific">Zonotrichia albicollis</name>
    <name type="common">White-throated sparrow</name>
    <name type="synonym">Fringilla albicollis</name>
    <dbReference type="NCBI Taxonomy" id="44394"/>
    <lineage>
        <taxon>Eukaryota</taxon>
        <taxon>Metazoa</taxon>
        <taxon>Chordata</taxon>
        <taxon>Craniata</taxon>
        <taxon>Vertebrata</taxon>
        <taxon>Euteleostomi</taxon>
        <taxon>Archelosauria</taxon>
        <taxon>Archosauria</taxon>
        <taxon>Dinosauria</taxon>
        <taxon>Saurischia</taxon>
        <taxon>Theropoda</taxon>
        <taxon>Coelurosauria</taxon>
        <taxon>Aves</taxon>
        <taxon>Neognathae</taxon>
        <taxon>Neoaves</taxon>
        <taxon>Telluraves</taxon>
        <taxon>Australaves</taxon>
        <taxon>Passeriformes</taxon>
        <taxon>Passerellidae</taxon>
        <taxon>Zonotrichia</taxon>
    </lineage>
</organism>
<dbReference type="FunFam" id="3.30.70.330:FF:000300">
    <property type="entry name" value="Interferon-induced protein 35"/>
    <property type="match status" value="1"/>
</dbReference>
<dbReference type="AlphaFoldDB" id="A0A8D2MBY3"/>
<evidence type="ECO:0000256" key="5">
    <source>
        <dbReference type="ARBA" id="ARBA00022490"/>
    </source>
</evidence>
<dbReference type="Ensembl" id="ENSZALT00000007810.1">
    <property type="protein sequence ID" value="ENSZALP00000005252.1"/>
    <property type="gene ID" value="ENSZALG00000004880.1"/>
</dbReference>
<feature type="domain" description="NID" evidence="11">
    <location>
        <begin position="331"/>
        <end position="418"/>
    </location>
</feature>
<dbReference type="Gene3D" id="3.30.70.330">
    <property type="match status" value="1"/>
</dbReference>
<gene>
    <name evidence="12" type="primary">IFI35</name>
</gene>
<protein>
    <submittedName>
        <fullName evidence="12">Interferon induced protein 35</fullName>
    </submittedName>
</protein>
<keyword evidence="8" id="KW-0391">Immunity</keyword>
<dbReference type="GO" id="GO:0045088">
    <property type="term" value="P:regulation of innate immune response"/>
    <property type="evidence" value="ECO:0007669"/>
    <property type="project" value="UniProtKB-ARBA"/>
</dbReference>
<evidence type="ECO:0000259" key="11">
    <source>
        <dbReference type="Pfam" id="PF07292"/>
    </source>
</evidence>
<evidence type="ECO:0000256" key="10">
    <source>
        <dbReference type="SAM" id="MobiDB-lite"/>
    </source>
</evidence>
<comment type="subcellular location">
    <subcellularLocation>
        <location evidence="2">Cytoplasm</location>
    </subcellularLocation>
    <subcellularLocation>
        <location evidence="1">Nucleus</location>
    </subcellularLocation>
    <subcellularLocation>
        <location evidence="3">Secreted</location>
    </subcellularLocation>
</comment>
<keyword evidence="9" id="KW-0539">Nucleus</keyword>
<dbReference type="GO" id="GO:0005737">
    <property type="term" value="C:cytoplasm"/>
    <property type="evidence" value="ECO:0007669"/>
    <property type="project" value="UniProtKB-SubCell"/>
</dbReference>
<evidence type="ECO:0000256" key="7">
    <source>
        <dbReference type="ARBA" id="ARBA00022588"/>
    </source>
</evidence>
<keyword evidence="13" id="KW-1185">Reference proteome</keyword>
<evidence type="ECO:0000256" key="3">
    <source>
        <dbReference type="ARBA" id="ARBA00004613"/>
    </source>
</evidence>
<evidence type="ECO:0000256" key="4">
    <source>
        <dbReference type="ARBA" id="ARBA00010081"/>
    </source>
</evidence>
<dbReference type="InterPro" id="IPR012677">
    <property type="entry name" value="Nucleotide-bd_a/b_plait_sf"/>
</dbReference>
<name>A0A8D2MBY3_ZONAL</name>